<evidence type="ECO:0000313" key="7">
    <source>
        <dbReference type="Proteomes" id="UP000235392"/>
    </source>
</evidence>
<name>A0A2N5VEA0_9BASI</name>
<keyword evidence="5" id="KW-0539">Nucleus</keyword>
<evidence type="ECO:0000256" key="5">
    <source>
        <dbReference type="ARBA" id="ARBA00023242"/>
    </source>
</evidence>
<evidence type="ECO:0008006" key="8">
    <source>
        <dbReference type="Google" id="ProtNLM"/>
    </source>
</evidence>
<keyword evidence="2" id="KW-0805">Transcription regulation</keyword>
<dbReference type="AlphaFoldDB" id="A0A2N5VEA0"/>
<dbReference type="GO" id="GO:0000981">
    <property type="term" value="F:DNA-binding transcription factor activity, RNA polymerase II-specific"/>
    <property type="evidence" value="ECO:0007669"/>
    <property type="project" value="TreeGrafter"/>
</dbReference>
<dbReference type="PANTHER" id="PTHR11988:SF27">
    <property type="entry name" value="GH27708P"/>
    <property type="match status" value="1"/>
</dbReference>
<evidence type="ECO:0000256" key="4">
    <source>
        <dbReference type="ARBA" id="ARBA00023163"/>
    </source>
</evidence>
<comment type="subcellular location">
    <subcellularLocation>
        <location evidence="1">Nucleus</location>
    </subcellularLocation>
</comment>
<accession>A0A2N5VEA0</accession>
<dbReference type="GO" id="GO:0005634">
    <property type="term" value="C:nucleus"/>
    <property type="evidence" value="ECO:0007669"/>
    <property type="project" value="UniProtKB-SubCell"/>
</dbReference>
<dbReference type="EMBL" id="PGCI01000024">
    <property type="protein sequence ID" value="PLW48310.1"/>
    <property type="molecule type" value="Genomic_DNA"/>
</dbReference>
<dbReference type="PANTHER" id="PTHR11988">
    <property type="entry name" value="THYROTROPH EMBRYONIC FACTOR RELATED"/>
    <property type="match status" value="1"/>
</dbReference>
<protein>
    <recommendedName>
        <fullName evidence="8">F-box domain-containing protein</fullName>
    </recommendedName>
</protein>
<sequence length="486" mass="55226">MAWATLSDLPAELVIRIIQYAFYPDPGPLAPPPAHKPSQTWTRSHLDHDRLDHTELNGRKRKPRPYHQERIIPPPISLKAYQEPDSWKRPLPLKPLLWLCLINRTFRSCVQGLLFKNVNLQNTRTARMFLKALTCVPSHEDNKGPRKRQKRDKLPTRVSQYVQTLQFTWGSNRSPGKTSASLFCKILQNCPMLENIYISPKFVLSCKETIIEALASKPFIKDIVIYSITKRDNSIFQWQAHDVFSRLFSHWDVLETVDLMGLTSCASYSWNPPPDTFPVLNCAIRTMTLHNHNCDELTLSNLLKSCGASMRTLETTGPHLNLKPGAFGRVLRDSTSPDLECLVIRRPSHWQHTVNDLDLGEPDDIAIVLDIAFDSPTALRNLKTLTFYGEYMATDQLFARLPKSLVKLAWGQCKLTAPPFIDALTSSADDKGSLPNLMCCAVSTHRRWDAKDRMTVQQVLEKVRGGCFHPHHYRGYGSSSSTDSDP</sequence>
<organism evidence="6 7">
    <name type="scientific">Puccinia coronata f. sp. avenae</name>
    <dbReference type="NCBI Taxonomy" id="200324"/>
    <lineage>
        <taxon>Eukaryota</taxon>
        <taxon>Fungi</taxon>
        <taxon>Dikarya</taxon>
        <taxon>Basidiomycota</taxon>
        <taxon>Pucciniomycotina</taxon>
        <taxon>Pucciniomycetes</taxon>
        <taxon>Pucciniales</taxon>
        <taxon>Pucciniaceae</taxon>
        <taxon>Puccinia</taxon>
    </lineage>
</organism>
<evidence type="ECO:0000313" key="6">
    <source>
        <dbReference type="EMBL" id="PLW48310.1"/>
    </source>
</evidence>
<evidence type="ECO:0000256" key="2">
    <source>
        <dbReference type="ARBA" id="ARBA00023015"/>
    </source>
</evidence>
<gene>
    <name evidence="6" type="ORF">PCASD_02945</name>
</gene>
<reference evidence="6 7" key="1">
    <citation type="submission" date="2017-11" db="EMBL/GenBank/DDBJ databases">
        <title>De novo assembly and phasing of dikaryotic genomes from two isolates of Puccinia coronata f. sp. avenae, the causal agent of oat crown rust.</title>
        <authorList>
            <person name="Miller M.E."/>
            <person name="Zhang Y."/>
            <person name="Omidvar V."/>
            <person name="Sperschneider J."/>
            <person name="Schwessinger B."/>
            <person name="Raley C."/>
            <person name="Palmer J.M."/>
            <person name="Garnica D."/>
            <person name="Upadhyaya N."/>
            <person name="Rathjen J."/>
            <person name="Taylor J.M."/>
            <person name="Park R.F."/>
            <person name="Dodds P.N."/>
            <person name="Hirsch C.D."/>
            <person name="Kianian S.F."/>
            <person name="Figueroa M."/>
        </authorList>
    </citation>
    <scope>NUCLEOTIDE SEQUENCE [LARGE SCALE GENOMIC DNA]</scope>
    <source>
        <strain evidence="6">12SD80</strain>
    </source>
</reference>
<proteinExistence type="predicted"/>
<dbReference type="InterPro" id="IPR040223">
    <property type="entry name" value="PAR_bZIP"/>
</dbReference>
<keyword evidence="3" id="KW-0238">DNA-binding</keyword>
<dbReference type="Proteomes" id="UP000235392">
    <property type="component" value="Unassembled WGS sequence"/>
</dbReference>
<evidence type="ECO:0000256" key="3">
    <source>
        <dbReference type="ARBA" id="ARBA00023125"/>
    </source>
</evidence>
<dbReference type="GO" id="GO:0000978">
    <property type="term" value="F:RNA polymerase II cis-regulatory region sequence-specific DNA binding"/>
    <property type="evidence" value="ECO:0007669"/>
    <property type="project" value="TreeGrafter"/>
</dbReference>
<evidence type="ECO:0000256" key="1">
    <source>
        <dbReference type="ARBA" id="ARBA00004123"/>
    </source>
</evidence>
<keyword evidence="4" id="KW-0804">Transcription</keyword>
<comment type="caution">
    <text evidence="6">The sequence shown here is derived from an EMBL/GenBank/DDBJ whole genome shotgun (WGS) entry which is preliminary data.</text>
</comment>